<dbReference type="SUPFAM" id="SSF48264">
    <property type="entry name" value="Cytochrome P450"/>
    <property type="match status" value="1"/>
</dbReference>
<dbReference type="InterPro" id="IPR017972">
    <property type="entry name" value="Cyt_P450_CS"/>
</dbReference>
<feature type="transmembrane region" description="Helical" evidence="15">
    <location>
        <begin position="6"/>
        <end position="29"/>
    </location>
</feature>
<sequence length="515" mass="60095">MYAYVQYFVMLPLWMYLLVLIALISYLRLLHSYRYFRRHNLPYLPVSFWTPLGHLKKLLFLRISFGDLFEKIYANERIREEKCAGFFIFQTPALILRDPKLIHLVLIKQFDSFLNRYEAADAVNDVMGSLTLPLAKYHHWRESRQCMSQLFTSGRMKNHMYPLLQQVLQDLELHLQRKMGAETQRVLPLGEMCQLYTTDVTGKLFYSSDVGGLRYGYSPLRQEAKKLFKPSLMKVLHFMSIFFLPHWAAHWRAKVFSKQYSKFMRQLVSRHSDHHQGDLIHLLKQLQLNRPHNHYVQHADFIASQAGIILLAGFETSSALLGFTLYELAKQPLLQQRLREELGKAFREASHSKLSYEMAVSLPYLKMICLEALRLYPAAAFINRECTTNQSEGFSLQPHVDFVIPAGMPAYISILGLHRDAKYWPNPLHFDPERFAPERLKSIVPMTYIPFGAGPHGCIGSRLGMLQLKLGVAQILRLHRVEICEKTVPNIRFNPKTFMLESMDEIYLRFCRDPC</sequence>
<evidence type="ECO:0000256" key="15">
    <source>
        <dbReference type="SAM" id="Phobius"/>
    </source>
</evidence>
<dbReference type="InterPro" id="IPR050476">
    <property type="entry name" value="Insect_CytP450_Detox"/>
</dbReference>
<dbReference type="AlphaFoldDB" id="A0A6P8X693"/>
<dbReference type="PANTHER" id="PTHR24292:SF45">
    <property type="entry name" value="CYTOCHROME P450 6G1-RELATED"/>
    <property type="match status" value="1"/>
</dbReference>
<protein>
    <submittedName>
        <fullName evidence="17">Probable cytochrome P450 6t3 isoform X1</fullName>
    </submittedName>
</protein>
<evidence type="ECO:0000256" key="7">
    <source>
        <dbReference type="ARBA" id="ARBA00022824"/>
    </source>
</evidence>
<evidence type="ECO:0000313" key="16">
    <source>
        <dbReference type="Proteomes" id="UP000515160"/>
    </source>
</evidence>
<dbReference type="GO" id="GO:0046701">
    <property type="term" value="P:insecticide catabolic process"/>
    <property type="evidence" value="ECO:0007669"/>
    <property type="project" value="TreeGrafter"/>
</dbReference>
<dbReference type="Pfam" id="PF00067">
    <property type="entry name" value="p450"/>
    <property type="match status" value="1"/>
</dbReference>
<dbReference type="OrthoDB" id="2789670at2759"/>
<evidence type="ECO:0000256" key="3">
    <source>
        <dbReference type="ARBA" id="ARBA00004406"/>
    </source>
</evidence>
<evidence type="ECO:0000256" key="5">
    <source>
        <dbReference type="ARBA" id="ARBA00022617"/>
    </source>
</evidence>
<reference evidence="17" key="1">
    <citation type="submission" date="2025-08" db="UniProtKB">
        <authorList>
            <consortium name="RefSeq"/>
        </authorList>
    </citation>
    <scope>IDENTIFICATION</scope>
    <source>
        <strain evidence="17">15112-1751.03</strain>
        <tissue evidence="17">Whole Adult</tissue>
    </source>
</reference>
<comment type="cofactor">
    <cofactor evidence="1 13">
        <name>heme</name>
        <dbReference type="ChEBI" id="CHEBI:30413"/>
    </cofactor>
</comment>
<evidence type="ECO:0000256" key="2">
    <source>
        <dbReference type="ARBA" id="ARBA00004174"/>
    </source>
</evidence>
<comment type="similarity">
    <text evidence="4 14">Belongs to the cytochrome P450 family.</text>
</comment>
<name>A0A6P8X693_DROAB</name>
<keyword evidence="11 14" id="KW-0503">Monooxygenase</keyword>
<comment type="subcellular location">
    <subcellularLocation>
        <location evidence="3">Endoplasmic reticulum membrane</location>
        <topology evidence="3">Peripheral membrane protein</topology>
    </subcellularLocation>
    <subcellularLocation>
        <location evidence="2">Microsome membrane</location>
        <topology evidence="2">Peripheral membrane protein</topology>
    </subcellularLocation>
</comment>
<evidence type="ECO:0000256" key="1">
    <source>
        <dbReference type="ARBA" id="ARBA00001971"/>
    </source>
</evidence>
<dbReference type="GO" id="GO:0005789">
    <property type="term" value="C:endoplasmic reticulum membrane"/>
    <property type="evidence" value="ECO:0007669"/>
    <property type="project" value="UniProtKB-SubCell"/>
</dbReference>
<dbReference type="GeneID" id="117569645"/>
<dbReference type="InterPro" id="IPR001128">
    <property type="entry name" value="Cyt_P450"/>
</dbReference>
<dbReference type="PRINTS" id="PR00463">
    <property type="entry name" value="EP450I"/>
</dbReference>
<dbReference type="FunFam" id="1.10.630.10:FF:000042">
    <property type="entry name" value="Cytochrome P450"/>
    <property type="match status" value="1"/>
</dbReference>
<keyword evidence="8" id="KW-0492">Microsome</keyword>
<dbReference type="GO" id="GO:0004497">
    <property type="term" value="F:monooxygenase activity"/>
    <property type="evidence" value="ECO:0007669"/>
    <property type="project" value="UniProtKB-KW"/>
</dbReference>
<keyword evidence="12 15" id="KW-0472">Membrane</keyword>
<dbReference type="Proteomes" id="UP000515160">
    <property type="component" value="Chromosome 3"/>
</dbReference>
<dbReference type="PRINTS" id="PR00385">
    <property type="entry name" value="P450"/>
</dbReference>
<dbReference type="InterPro" id="IPR002401">
    <property type="entry name" value="Cyt_P450_E_grp-I"/>
</dbReference>
<keyword evidence="15" id="KW-0812">Transmembrane</keyword>
<evidence type="ECO:0000256" key="8">
    <source>
        <dbReference type="ARBA" id="ARBA00022848"/>
    </source>
</evidence>
<dbReference type="GO" id="GO:0020037">
    <property type="term" value="F:heme binding"/>
    <property type="evidence" value="ECO:0007669"/>
    <property type="project" value="InterPro"/>
</dbReference>
<dbReference type="GO" id="GO:0005506">
    <property type="term" value="F:iron ion binding"/>
    <property type="evidence" value="ECO:0007669"/>
    <property type="project" value="InterPro"/>
</dbReference>
<keyword evidence="10 13" id="KW-0408">Iron</keyword>
<keyword evidence="16" id="KW-1185">Reference proteome</keyword>
<feature type="binding site" description="axial binding residue" evidence="13">
    <location>
        <position position="458"/>
    </location>
    <ligand>
        <name>heme</name>
        <dbReference type="ChEBI" id="CHEBI:30413"/>
    </ligand>
    <ligandPart>
        <name>Fe</name>
        <dbReference type="ChEBI" id="CHEBI:18248"/>
    </ligandPart>
</feature>
<dbReference type="PANTHER" id="PTHR24292">
    <property type="entry name" value="CYTOCHROME P450"/>
    <property type="match status" value="1"/>
</dbReference>
<gene>
    <name evidence="17" type="primary">LOC117569645</name>
</gene>
<dbReference type="Gene3D" id="1.10.630.10">
    <property type="entry name" value="Cytochrome P450"/>
    <property type="match status" value="1"/>
</dbReference>
<evidence type="ECO:0000256" key="6">
    <source>
        <dbReference type="ARBA" id="ARBA00022723"/>
    </source>
</evidence>
<keyword evidence="9 14" id="KW-0560">Oxidoreductase</keyword>
<keyword evidence="5 13" id="KW-0349">Heme</keyword>
<evidence type="ECO:0000256" key="11">
    <source>
        <dbReference type="ARBA" id="ARBA00023033"/>
    </source>
</evidence>
<keyword evidence="7" id="KW-0256">Endoplasmic reticulum</keyword>
<proteinExistence type="inferred from homology"/>
<evidence type="ECO:0000256" key="9">
    <source>
        <dbReference type="ARBA" id="ARBA00023002"/>
    </source>
</evidence>
<keyword evidence="15" id="KW-1133">Transmembrane helix</keyword>
<evidence type="ECO:0000256" key="4">
    <source>
        <dbReference type="ARBA" id="ARBA00010617"/>
    </source>
</evidence>
<dbReference type="GO" id="GO:0046680">
    <property type="term" value="P:response to DDT"/>
    <property type="evidence" value="ECO:0007669"/>
    <property type="project" value="TreeGrafter"/>
</dbReference>
<dbReference type="GO" id="GO:0016705">
    <property type="term" value="F:oxidoreductase activity, acting on paired donors, with incorporation or reduction of molecular oxygen"/>
    <property type="evidence" value="ECO:0007669"/>
    <property type="project" value="InterPro"/>
</dbReference>
<dbReference type="CTD" id="36318"/>
<dbReference type="InterPro" id="IPR036396">
    <property type="entry name" value="Cyt_P450_sf"/>
</dbReference>
<accession>A0A6P8X693</accession>
<evidence type="ECO:0000256" key="13">
    <source>
        <dbReference type="PIRSR" id="PIRSR602401-1"/>
    </source>
</evidence>
<evidence type="ECO:0000256" key="10">
    <source>
        <dbReference type="ARBA" id="ARBA00023004"/>
    </source>
</evidence>
<evidence type="ECO:0000313" key="17">
    <source>
        <dbReference type="RefSeq" id="XP_034106775.1"/>
    </source>
</evidence>
<keyword evidence="6 13" id="KW-0479">Metal-binding</keyword>
<organism evidence="16 17">
    <name type="scientific">Drosophila albomicans</name>
    <name type="common">Fruit fly</name>
    <dbReference type="NCBI Taxonomy" id="7291"/>
    <lineage>
        <taxon>Eukaryota</taxon>
        <taxon>Metazoa</taxon>
        <taxon>Ecdysozoa</taxon>
        <taxon>Arthropoda</taxon>
        <taxon>Hexapoda</taxon>
        <taxon>Insecta</taxon>
        <taxon>Pterygota</taxon>
        <taxon>Neoptera</taxon>
        <taxon>Endopterygota</taxon>
        <taxon>Diptera</taxon>
        <taxon>Brachycera</taxon>
        <taxon>Muscomorpha</taxon>
        <taxon>Ephydroidea</taxon>
        <taxon>Drosophilidae</taxon>
        <taxon>Drosophila</taxon>
    </lineage>
</organism>
<evidence type="ECO:0000256" key="14">
    <source>
        <dbReference type="RuleBase" id="RU000461"/>
    </source>
</evidence>
<dbReference type="CDD" id="cd11056">
    <property type="entry name" value="CYP6-like"/>
    <property type="match status" value="1"/>
</dbReference>
<evidence type="ECO:0000256" key="12">
    <source>
        <dbReference type="ARBA" id="ARBA00023136"/>
    </source>
</evidence>
<dbReference type="RefSeq" id="XP_034106775.1">
    <property type="nucleotide sequence ID" value="XM_034250884.2"/>
</dbReference>
<dbReference type="PROSITE" id="PS00086">
    <property type="entry name" value="CYTOCHROME_P450"/>
    <property type="match status" value="1"/>
</dbReference>